<dbReference type="CDD" id="cd01949">
    <property type="entry name" value="GGDEF"/>
    <property type="match status" value="1"/>
</dbReference>
<accession>A0A845UCL6</accession>
<dbReference type="GO" id="GO:1902201">
    <property type="term" value="P:negative regulation of bacterial-type flagellum-dependent cell motility"/>
    <property type="evidence" value="ECO:0007669"/>
    <property type="project" value="TreeGrafter"/>
</dbReference>
<dbReference type="Gene3D" id="3.30.70.270">
    <property type="match status" value="1"/>
</dbReference>
<dbReference type="Pfam" id="PF00990">
    <property type="entry name" value="GGDEF"/>
    <property type="match status" value="1"/>
</dbReference>
<gene>
    <name evidence="4" type="ORF">GL267_10740</name>
</gene>
<evidence type="ECO:0000256" key="2">
    <source>
        <dbReference type="ARBA" id="ARBA00034247"/>
    </source>
</evidence>
<dbReference type="InterPro" id="IPR029787">
    <property type="entry name" value="Nucleotide_cyclase"/>
</dbReference>
<evidence type="ECO:0000259" key="3">
    <source>
        <dbReference type="PROSITE" id="PS50887"/>
    </source>
</evidence>
<organism evidence="4">
    <name type="scientific">Acidithiobacillus ferrianus</name>
    <dbReference type="NCBI Taxonomy" id="2678518"/>
    <lineage>
        <taxon>Bacteria</taxon>
        <taxon>Pseudomonadati</taxon>
        <taxon>Pseudomonadota</taxon>
        <taxon>Acidithiobacillia</taxon>
        <taxon>Acidithiobacillales</taxon>
        <taxon>Acidithiobacillaceae</taxon>
        <taxon>Acidithiobacillus</taxon>
    </lineage>
</organism>
<dbReference type="EC" id="2.7.7.65" evidence="1"/>
<evidence type="ECO:0000256" key="1">
    <source>
        <dbReference type="ARBA" id="ARBA00012528"/>
    </source>
</evidence>
<dbReference type="EMBL" id="WNJL01000035">
    <property type="protein sequence ID" value="NDU43095.1"/>
    <property type="molecule type" value="Genomic_DNA"/>
</dbReference>
<dbReference type="GO" id="GO:0005886">
    <property type="term" value="C:plasma membrane"/>
    <property type="evidence" value="ECO:0007669"/>
    <property type="project" value="TreeGrafter"/>
</dbReference>
<dbReference type="SUPFAM" id="SSF55073">
    <property type="entry name" value="Nucleotide cyclase"/>
    <property type="match status" value="1"/>
</dbReference>
<dbReference type="SMART" id="SM00267">
    <property type="entry name" value="GGDEF"/>
    <property type="match status" value="1"/>
</dbReference>
<dbReference type="AlphaFoldDB" id="A0A845UCL6"/>
<dbReference type="GO" id="GO:0043709">
    <property type="term" value="P:cell adhesion involved in single-species biofilm formation"/>
    <property type="evidence" value="ECO:0007669"/>
    <property type="project" value="TreeGrafter"/>
</dbReference>
<dbReference type="InterPro" id="IPR050469">
    <property type="entry name" value="Diguanylate_Cyclase"/>
</dbReference>
<dbReference type="GO" id="GO:0052621">
    <property type="term" value="F:diguanylate cyclase activity"/>
    <property type="evidence" value="ECO:0007669"/>
    <property type="project" value="UniProtKB-EC"/>
</dbReference>
<dbReference type="PANTHER" id="PTHR45138">
    <property type="entry name" value="REGULATORY COMPONENTS OF SENSORY TRANSDUCTION SYSTEM"/>
    <property type="match status" value="1"/>
</dbReference>
<comment type="catalytic activity">
    <reaction evidence="2">
        <text>2 GTP = 3',3'-c-di-GMP + 2 diphosphate</text>
        <dbReference type="Rhea" id="RHEA:24898"/>
        <dbReference type="ChEBI" id="CHEBI:33019"/>
        <dbReference type="ChEBI" id="CHEBI:37565"/>
        <dbReference type="ChEBI" id="CHEBI:58805"/>
        <dbReference type="EC" id="2.7.7.65"/>
    </reaction>
</comment>
<dbReference type="InterPro" id="IPR000160">
    <property type="entry name" value="GGDEF_dom"/>
</dbReference>
<feature type="domain" description="GGDEF" evidence="3">
    <location>
        <begin position="177"/>
        <end position="309"/>
    </location>
</feature>
<dbReference type="PANTHER" id="PTHR45138:SF9">
    <property type="entry name" value="DIGUANYLATE CYCLASE DGCM-RELATED"/>
    <property type="match status" value="1"/>
</dbReference>
<dbReference type="NCBIfam" id="TIGR00254">
    <property type="entry name" value="GGDEF"/>
    <property type="match status" value="1"/>
</dbReference>
<sequence length="309" mass="34331">MMLALPLSTGGCPMKAQLLDHALPHHDAYSLVAEDSYLASLLALHSAWKGFWQAWLREYFRGNKLPRQAEQGLLQALHGPETQIPETQRAHWQALQLNYHEILHQLQSDSARTSKDFPCPALVPTIDAALALEQQCFEEIVAYSKNLGEIDMLTGLPNRRRMEQDLIREQALVERKTTSFIAMIDVDHFKSLNDTHGHAAGDAVLRTIAQGLRLALRHYDGLYRYGGEEFLAILPGLSEESALLTAERLCRHVAATPLQTVDGHPLHVTVSIGITPLLPGGAPHERMAMADTALYQAKQGGRNQARFVS</sequence>
<protein>
    <recommendedName>
        <fullName evidence="1">diguanylate cyclase</fullName>
        <ecNumber evidence="1">2.7.7.65</ecNumber>
    </recommendedName>
</protein>
<comment type="caution">
    <text evidence="4">The sequence shown here is derived from an EMBL/GenBank/DDBJ whole genome shotgun (WGS) entry which is preliminary data.</text>
</comment>
<dbReference type="PROSITE" id="PS50887">
    <property type="entry name" value="GGDEF"/>
    <property type="match status" value="1"/>
</dbReference>
<proteinExistence type="predicted"/>
<evidence type="ECO:0000313" key="4">
    <source>
        <dbReference type="EMBL" id="NDU43095.1"/>
    </source>
</evidence>
<dbReference type="InterPro" id="IPR043128">
    <property type="entry name" value="Rev_trsase/Diguanyl_cyclase"/>
</dbReference>
<reference evidence="4" key="1">
    <citation type="submission" date="2019-11" db="EMBL/GenBank/DDBJ databases">
        <title>Acidithiobacillus ferrianus sp. nov.: a facultatively anaerobic and extremely acidophilic chemolithoautotroph.</title>
        <authorList>
            <person name="Norris P.R."/>
            <person name="Falagan C."/>
            <person name="Moya-Beltran A."/>
            <person name="Castro M."/>
            <person name="Quatrini R."/>
            <person name="Johnson D.B."/>
        </authorList>
    </citation>
    <scope>NUCLEOTIDE SEQUENCE [LARGE SCALE GENOMIC DNA]</scope>
    <source>
        <strain evidence="4">MG</strain>
    </source>
</reference>
<dbReference type="FunFam" id="3.30.70.270:FF:000001">
    <property type="entry name" value="Diguanylate cyclase domain protein"/>
    <property type="match status" value="1"/>
</dbReference>
<name>A0A845UCL6_9PROT</name>